<feature type="transmembrane region" description="Helical" evidence="7">
    <location>
        <begin position="72"/>
        <end position="90"/>
    </location>
</feature>
<evidence type="ECO:0000259" key="8">
    <source>
        <dbReference type="Pfam" id="PF00884"/>
    </source>
</evidence>
<organism evidence="9 10">
    <name type="scientific">Paenibacillus silagei</name>
    <dbReference type="NCBI Taxonomy" id="1670801"/>
    <lineage>
        <taxon>Bacteria</taxon>
        <taxon>Bacillati</taxon>
        <taxon>Bacillota</taxon>
        <taxon>Bacilli</taxon>
        <taxon>Bacillales</taxon>
        <taxon>Paenibacillaceae</taxon>
        <taxon>Paenibacillus</taxon>
    </lineage>
</organism>
<protein>
    <submittedName>
        <fullName evidence="9">Phosphoglycerol transferase MdoB-like AlkP superfamily enzyme</fullName>
    </submittedName>
</protein>
<dbReference type="Gene3D" id="3.40.720.10">
    <property type="entry name" value="Alkaline Phosphatase, subunit A"/>
    <property type="match status" value="1"/>
</dbReference>
<feature type="domain" description="Sulfatase N-terminal" evidence="8">
    <location>
        <begin position="248"/>
        <end position="534"/>
    </location>
</feature>
<sequence length="603" mass="66364">MSRILPSKRLLYLLIILLAIGFGLNLFLQAASFRMDVLHALKWVGAYPWLYCTGSLFIFFILLLSSVIVPNAYAGPAVVSALFVLLGIASDQKLATRGEPLFPWDLMLLKNAEGMSKITSGMISPFAIGTAVLLVAGLVLVIVKLPKNRIRLSLRVTLAGISVGLSTWFLVLVTGQSPVVAAMSYQNIFWNQKVNYTQNGFVYAFAGNLRQSLMDKPEGYTREAVEAVAAKYSALPEAPAQAAPGEQPNILFMMNEAFFDPTRLPGYTLSEDPLKFIHGVAGQTPSGYLLSPEFGGNTANVEFEALTGLSMYFLGDGTIPYQQRIVKMSSLPSIVSILKDRGYEALALHPFDETFYNRNRVYPVLGFDRFTSEKDLPDADRLTPEGYVSDKAAVQEAVRQLQEASGPAFLHLVTMQNHFPFVKGVNGPNTITAQGGLPEQKDELETYVQDTKLTDEAMAYLQQELLKIKRPTIAVFWGDHLPALSAGIYTAAGWDQEPRLKHETKLLVLANFEIGQEPLGTLSPAFLGPAVFRLSGQTLPAFYKLLEQVRAEIPGLSKKVLIGPGDTGTLKELTPEQQALLADYRLVEYDLLEGEKYAESLMF</sequence>
<evidence type="ECO:0000256" key="7">
    <source>
        <dbReference type="SAM" id="Phobius"/>
    </source>
</evidence>
<accession>A0ABS4NQK3</accession>
<dbReference type="InterPro" id="IPR000917">
    <property type="entry name" value="Sulfatase_N"/>
</dbReference>
<reference evidence="9 10" key="1">
    <citation type="submission" date="2021-03" db="EMBL/GenBank/DDBJ databases">
        <title>Genomic Encyclopedia of Type Strains, Phase IV (KMG-IV): sequencing the most valuable type-strain genomes for metagenomic binning, comparative biology and taxonomic classification.</title>
        <authorList>
            <person name="Goeker M."/>
        </authorList>
    </citation>
    <scope>NUCLEOTIDE SEQUENCE [LARGE SCALE GENOMIC DNA]</scope>
    <source>
        <strain evidence="9 10">DSM 101953</strain>
    </source>
</reference>
<evidence type="ECO:0000256" key="5">
    <source>
        <dbReference type="ARBA" id="ARBA00022989"/>
    </source>
</evidence>
<dbReference type="InterPro" id="IPR050448">
    <property type="entry name" value="OpgB/LTA_synthase_biosynth"/>
</dbReference>
<feature type="transmembrane region" description="Helical" evidence="7">
    <location>
        <begin position="46"/>
        <end position="65"/>
    </location>
</feature>
<dbReference type="PANTHER" id="PTHR47371:SF3">
    <property type="entry name" value="PHOSPHOGLYCEROL TRANSFERASE I"/>
    <property type="match status" value="1"/>
</dbReference>
<gene>
    <name evidence="9" type="ORF">J2Z70_002489</name>
</gene>
<name>A0ABS4NQK3_9BACL</name>
<proteinExistence type="predicted"/>
<dbReference type="Pfam" id="PF00884">
    <property type="entry name" value="Sulfatase"/>
    <property type="match status" value="1"/>
</dbReference>
<evidence type="ECO:0000256" key="6">
    <source>
        <dbReference type="ARBA" id="ARBA00023136"/>
    </source>
</evidence>
<comment type="caution">
    <text evidence="9">The sequence shown here is derived from an EMBL/GenBank/DDBJ whole genome shotgun (WGS) entry which is preliminary data.</text>
</comment>
<keyword evidence="5 7" id="KW-1133">Transmembrane helix</keyword>
<feature type="transmembrane region" description="Helical" evidence="7">
    <location>
        <begin position="123"/>
        <end position="145"/>
    </location>
</feature>
<evidence type="ECO:0000313" key="10">
    <source>
        <dbReference type="Proteomes" id="UP000773462"/>
    </source>
</evidence>
<dbReference type="SUPFAM" id="SSF53649">
    <property type="entry name" value="Alkaline phosphatase-like"/>
    <property type="match status" value="1"/>
</dbReference>
<dbReference type="PANTHER" id="PTHR47371">
    <property type="entry name" value="LIPOTEICHOIC ACID SYNTHASE"/>
    <property type="match status" value="1"/>
</dbReference>
<keyword evidence="10" id="KW-1185">Reference proteome</keyword>
<feature type="transmembrane region" description="Helical" evidence="7">
    <location>
        <begin position="152"/>
        <end position="173"/>
    </location>
</feature>
<dbReference type="Proteomes" id="UP000773462">
    <property type="component" value="Unassembled WGS sequence"/>
</dbReference>
<evidence type="ECO:0000256" key="2">
    <source>
        <dbReference type="ARBA" id="ARBA00004936"/>
    </source>
</evidence>
<evidence type="ECO:0000256" key="4">
    <source>
        <dbReference type="ARBA" id="ARBA00022692"/>
    </source>
</evidence>
<evidence type="ECO:0000256" key="1">
    <source>
        <dbReference type="ARBA" id="ARBA00004651"/>
    </source>
</evidence>
<keyword evidence="3" id="KW-1003">Cell membrane</keyword>
<dbReference type="CDD" id="cd16015">
    <property type="entry name" value="LTA_synthase"/>
    <property type="match status" value="1"/>
</dbReference>
<evidence type="ECO:0000256" key="3">
    <source>
        <dbReference type="ARBA" id="ARBA00022475"/>
    </source>
</evidence>
<dbReference type="EMBL" id="JAGGLV010000007">
    <property type="protein sequence ID" value="MBP2112335.1"/>
    <property type="molecule type" value="Genomic_DNA"/>
</dbReference>
<keyword evidence="6 7" id="KW-0472">Membrane</keyword>
<keyword evidence="4 7" id="KW-0812">Transmembrane</keyword>
<evidence type="ECO:0000313" key="9">
    <source>
        <dbReference type="EMBL" id="MBP2112335.1"/>
    </source>
</evidence>
<comment type="pathway">
    <text evidence="2">Cell wall biogenesis; lipoteichoic acid biosynthesis.</text>
</comment>
<dbReference type="InterPro" id="IPR017850">
    <property type="entry name" value="Alkaline_phosphatase_core_sf"/>
</dbReference>
<comment type="subcellular location">
    <subcellularLocation>
        <location evidence="1">Cell membrane</location>
        <topology evidence="1">Multi-pass membrane protein</topology>
    </subcellularLocation>
</comment>